<organism evidence="10 11">
    <name type="scientific">Atopostipes suicloacalis DSM 15692</name>
    <dbReference type="NCBI Taxonomy" id="1121025"/>
    <lineage>
        <taxon>Bacteria</taxon>
        <taxon>Bacillati</taxon>
        <taxon>Bacillota</taxon>
        <taxon>Bacilli</taxon>
        <taxon>Lactobacillales</taxon>
        <taxon>Carnobacteriaceae</taxon>
        <taxon>Atopostipes</taxon>
    </lineage>
</organism>
<evidence type="ECO:0000256" key="1">
    <source>
        <dbReference type="ARBA" id="ARBA00004651"/>
    </source>
</evidence>
<evidence type="ECO:0000256" key="2">
    <source>
        <dbReference type="ARBA" id="ARBA00022448"/>
    </source>
</evidence>
<evidence type="ECO:0000256" key="8">
    <source>
        <dbReference type="ARBA" id="ARBA00023136"/>
    </source>
</evidence>
<dbReference type="RefSeq" id="WP_073298519.1">
    <property type="nucleotide sequence ID" value="NZ_FQUF01000033.1"/>
</dbReference>
<keyword evidence="5" id="KW-0598">Phosphotransferase system</keyword>
<sequence>MVDLNFIQILLILIVALFAGFESVLDVFQLHQPIITGALIGAITGNLTAGLILGGSLQLIVLGWMNIGAAQAPDAAIAGVVSAILVLVKGASNSEGIAIAIPLAIAGQVLTIFVRTMAVGLGHYADRKAEEGNIRGVEVANLTGLLLQGLRVALPAAAVIAVPAETVTAAIEAIPDWITGGLAVGGGMIVAVGYAMVINMMASKTTWPFFFIGFALAAVTELNLIAMGIIGLSLAFIYVQIAPEFNQGSGGGGSSGGSVDDQLDDILEDY</sequence>
<dbReference type="STRING" id="1121025.SAMN02745249_01829"/>
<accession>A0A1M4YZB9</accession>
<evidence type="ECO:0000313" key="10">
    <source>
        <dbReference type="EMBL" id="SHF11048.1"/>
    </source>
</evidence>
<dbReference type="InterPro" id="IPR004700">
    <property type="entry name" value="PTS_IIC_man"/>
</dbReference>
<keyword evidence="8 9" id="KW-0472">Membrane</keyword>
<keyword evidence="11" id="KW-1185">Reference proteome</keyword>
<evidence type="ECO:0000256" key="4">
    <source>
        <dbReference type="ARBA" id="ARBA00022597"/>
    </source>
</evidence>
<dbReference type="PANTHER" id="PTHR32502">
    <property type="entry name" value="N-ACETYLGALACTOSAMINE PERMEASE II COMPONENT-RELATED"/>
    <property type="match status" value="1"/>
</dbReference>
<dbReference type="NCBIfam" id="NF011647">
    <property type="entry name" value="PRK15065.1"/>
    <property type="match status" value="1"/>
</dbReference>
<evidence type="ECO:0000256" key="3">
    <source>
        <dbReference type="ARBA" id="ARBA00022475"/>
    </source>
</evidence>
<evidence type="ECO:0000313" key="11">
    <source>
        <dbReference type="Proteomes" id="UP000184128"/>
    </source>
</evidence>
<dbReference type="GO" id="GO:0005886">
    <property type="term" value="C:plasma membrane"/>
    <property type="evidence" value="ECO:0007669"/>
    <property type="project" value="UniProtKB-SubCell"/>
</dbReference>
<feature type="transmembrane region" description="Helical" evidence="9">
    <location>
        <begin position="97"/>
        <end position="118"/>
    </location>
</feature>
<gene>
    <name evidence="10" type="ORF">SAMN02745249_01829</name>
</gene>
<feature type="transmembrane region" description="Helical" evidence="9">
    <location>
        <begin position="37"/>
        <end position="61"/>
    </location>
</feature>
<feature type="transmembrane region" description="Helical" evidence="9">
    <location>
        <begin position="6"/>
        <end position="25"/>
    </location>
</feature>
<dbReference type="Proteomes" id="UP000184128">
    <property type="component" value="Unassembled WGS sequence"/>
</dbReference>
<protein>
    <submittedName>
        <fullName evidence="10">PTS system, mannose-specific IIC component</fullName>
    </submittedName>
</protein>
<feature type="transmembrane region" description="Helical" evidence="9">
    <location>
        <begin position="209"/>
        <end position="239"/>
    </location>
</feature>
<evidence type="ECO:0000256" key="9">
    <source>
        <dbReference type="SAM" id="Phobius"/>
    </source>
</evidence>
<dbReference type="EMBL" id="FQUF01000033">
    <property type="protein sequence ID" value="SHF11048.1"/>
    <property type="molecule type" value="Genomic_DNA"/>
</dbReference>
<keyword evidence="6 9" id="KW-0812">Transmembrane</keyword>
<feature type="transmembrane region" description="Helical" evidence="9">
    <location>
        <begin position="67"/>
        <end position="88"/>
    </location>
</feature>
<dbReference type="Pfam" id="PF03609">
    <property type="entry name" value="EII-Sor"/>
    <property type="match status" value="1"/>
</dbReference>
<dbReference type="PANTHER" id="PTHR32502:SF4">
    <property type="entry name" value="PTS SYSTEM MANNOSE-SPECIFIC EIIC COMPONENT"/>
    <property type="match status" value="1"/>
</dbReference>
<dbReference type="OrthoDB" id="7058816at2"/>
<proteinExistence type="predicted"/>
<keyword evidence="2" id="KW-0813">Transport</keyword>
<dbReference type="PROSITE" id="PS51106">
    <property type="entry name" value="PTS_EIIC_TYPE_4"/>
    <property type="match status" value="1"/>
</dbReference>
<keyword evidence="7 9" id="KW-1133">Transmembrane helix</keyword>
<evidence type="ECO:0000256" key="6">
    <source>
        <dbReference type="ARBA" id="ARBA00022692"/>
    </source>
</evidence>
<keyword evidence="4" id="KW-0762">Sugar transport</keyword>
<dbReference type="GO" id="GO:0009401">
    <property type="term" value="P:phosphoenolpyruvate-dependent sugar phosphotransferase system"/>
    <property type="evidence" value="ECO:0007669"/>
    <property type="project" value="UniProtKB-KW"/>
</dbReference>
<dbReference type="InterPro" id="IPR050303">
    <property type="entry name" value="GatZ_KbaZ_carbometab"/>
</dbReference>
<name>A0A1M4YZB9_9LACT</name>
<reference evidence="10 11" key="1">
    <citation type="submission" date="2016-11" db="EMBL/GenBank/DDBJ databases">
        <authorList>
            <person name="Jaros S."/>
            <person name="Januszkiewicz K."/>
            <person name="Wedrychowicz H."/>
        </authorList>
    </citation>
    <scope>NUCLEOTIDE SEQUENCE [LARGE SCALE GENOMIC DNA]</scope>
    <source>
        <strain evidence="10 11">DSM 15692</strain>
    </source>
</reference>
<comment type="subcellular location">
    <subcellularLocation>
        <location evidence="1">Cell membrane</location>
        <topology evidence="1">Multi-pass membrane protein</topology>
    </subcellularLocation>
</comment>
<dbReference type="AlphaFoldDB" id="A0A1M4YZB9"/>
<evidence type="ECO:0000256" key="5">
    <source>
        <dbReference type="ARBA" id="ARBA00022683"/>
    </source>
</evidence>
<feature type="transmembrane region" description="Helical" evidence="9">
    <location>
        <begin position="177"/>
        <end position="197"/>
    </location>
</feature>
<keyword evidence="3" id="KW-1003">Cell membrane</keyword>
<evidence type="ECO:0000256" key="7">
    <source>
        <dbReference type="ARBA" id="ARBA00022989"/>
    </source>
</evidence>